<feature type="transmembrane region" description="Helical" evidence="8">
    <location>
        <begin position="56"/>
        <end position="76"/>
    </location>
</feature>
<organism evidence="9 10">
    <name type="scientific">Isoalcanivorax pacificus W11-5</name>
    <dbReference type="NCBI Taxonomy" id="391936"/>
    <lineage>
        <taxon>Bacteria</taxon>
        <taxon>Pseudomonadati</taxon>
        <taxon>Pseudomonadota</taxon>
        <taxon>Gammaproteobacteria</taxon>
        <taxon>Oceanospirillales</taxon>
        <taxon>Alcanivoracaceae</taxon>
        <taxon>Isoalcanivorax</taxon>
    </lineage>
</organism>
<keyword evidence="4" id="KW-1003">Cell membrane</keyword>
<dbReference type="RefSeq" id="WP_202966502.1">
    <property type="nucleotide sequence ID" value="NZ_CP004387.1"/>
</dbReference>
<evidence type="ECO:0000256" key="8">
    <source>
        <dbReference type="SAM" id="Phobius"/>
    </source>
</evidence>
<accession>A0A0B4XNI5</accession>
<evidence type="ECO:0000256" key="4">
    <source>
        <dbReference type="ARBA" id="ARBA00022475"/>
    </source>
</evidence>
<feature type="transmembrane region" description="Helical" evidence="8">
    <location>
        <begin position="153"/>
        <end position="173"/>
    </location>
</feature>
<keyword evidence="5 8" id="KW-0812">Transmembrane</keyword>
<evidence type="ECO:0000256" key="2">
    <source>
        <dbReference type="ARBA" id="ARBA00010145"/>
    </source>
</evidence>
<gene>
    <name evidence="9" type="ORF">S7S_11195</name>
</gene>
<dbReference type="InterPro" id="IPR038770">
    <property type="entry name" value="Na+/solute_symporter_sf"/>
</dbReference>
<dbReference type="STRING" id="391936.S7S_11195"/>
<feature type="transmembrane region" description="Helical" evidence="8">
    <location>
        <begin position="185"/>
        <end position="205"/>
    </location>
</feature>
<proteinExistence type="inferred from homology"/>
<dbReference type="AlphaFoldDB" id="A0A0B4XNI5"/>
<dbReference type="HOGENOM" id="CLU_056175_5_0_6"/>
<keyword evidence="6 8" id="KW-1133">Transmembrane helix</keyword>
<dbReference type="KEGG" id="apac:S7S_11195"/>
<feature type="transmembrane region" description="Helical" evidence="8">
    <location>
        <begin position="277"/>
        <end position="297"/>
    </location>
</feature>
<feature type="transmembrane region" description="Helical" evidence="8">
    <location>
        <begin position="128"/>
        <end position="146"/>
    </location>
</feature>
<dbReference type="InterPro" id="IPR004776">
    <property type="entry name" value="Mem_transp_PIN-like"/>
</dbReference>
<dbReference type="Proteomes" id="UP000006764">
    <property type="component" value="Chromosome"/>
</dbReference>
<feature type="transmembrane region" description="Helical" evidence="8">
    <location>
        <begin position="88"/>
        <end position="108"/>
    </location>
</feature>
<dbReference type="Gene3D" id="1.20.1530.20">
    <property type="match status" value="1"/>
</dbReference>
<evidence type="ECO:0000313" key="10">
    <source>
        <dbReference type="Proteomes" id="UP000006764"/>
    </source>
</evidence>
<evidence type="ECO:0000256" key="6">
    <source>
        <dbReference type="ARBA" id="ARBA00022989"/>
    </source>
</evidence>
<keyword evidence="10" id="KW-1185">Reference proteome</keyword>
<dbReference type="PANTHER" id="PTHR36838">
    <property type="entry name" value="AUXIN EFFLUX CARRIER FAMILY PROTEIN"/>
    <property type="match status" value="1"/>
</dbReference>
<evidence type="ECO:0000256" key="5">
    <source>
        <dbReference type="ARBA" id="ARBA00022692"/>
    </source>
</evidence>
<dbReference type="GO" id="GO:0005886">
    <property type="term" value="C:plasma membrane"/>
    <property type="evidence" value="ECO:0007669"/>
    <property type="project" value="UniProtKB-SubCell"/>
</dbReference>
<dbReference type="PANTHER" id="PTHR36838:SF1">
    <property type="entry name" value="SLR1864 PROTEIN"/>
    <property type="match status" value="1"/>
</dbReference>
<evidence type="ECO:0000313" key="9">
    <source>
        <dbReference type="EMBL" id="AJD48651.1"/>
    </source>
</evidence>
<comment type="similarity">
    <text evidence="2">Belongs to the auxin efflux carrier (TC 2.A.69) family.</text>
</comment>
<name>A0A0B4XNI5_9GAMM</name>
<reference evidence="9 10" key="1">
    <citation type="journal article" date="2012" name="J. Bacteriol.">
        <title>Genome sequence of an alkane-degrading bacterium, Alcanivorax pacificus type strain W11-5, isolated from deep sea sediment.</title>
        <authorList>
            <person name="Lai Q."/>
            <person name="Shao Z."/>
        </authorList>
    </citation>
    <scope>NUCLEOTIDE SEQUENCE [LARGE SCALE GENOMIC DNA]</scope>
    <source>
        <strain evidence="9 10">W11-5</strain>
    </source>
</reference>
<evidence type="ECO:0000256" key="1">
    <source>
        <dbReference type="ARBA" id="ARBA00004651"/>
    </source>
</evidence>
<protein>
    <submittedName>
        <fullName evidence="9">Putative permease</fullName>
    </submittedName>
</protein>
<keyword evidence="7 8" id="KW-0472">Membrane</keyword>
<comment type="subcellular location">
    <subcellularLocation>
        <location evidence="1">Cell membrane</location>
        <topology evidence="1">Multi-pass membrane protein</topology>
    </subcellularLocation>
</comment>
<dbReference type="Pfam" id="PF03547">
    <property type="entry name" value="Mem_trans"/>
    <property type="match status" value="1"/>
</dbReference>
<feature type="transmembrane region" description="Helical" evidence="8">
    <location>
        <begin position="217"/>
        <end position="236"/>
    </location>
</feature>
<evidence type="ECO:0000256" key="3">
    <source>
        <dbReference type="ARBA" id="ARBA00022448"/>
    </source>
</evidence>
<keyword evidence="3" id="KW-0813">Transport</keyword>
<dbReference type="EMBL" id="CP004387">
    <property type="protein sequence ID" value="AJD48651.1"/>
    <property type="molecule type" value="Genomic_DNA"/>
</dbReference>
<sequence>MSALWLVVICIGAGAIAARFRHPEGLVPGLNWWVLHVALPALVLQQIILLEWSNDLLFPAVAMWLVFAGAWLLISLVGRWRGWSRGQVGALVLTAGLGNTSFVGYPLIEALRGHDALGVAVIADQLGSFLALSSAGVIVAALYSGLRVHPAALAKRVVTFPAFIALVAALLLRQAGGLPPVLMEVAGRLGLTLTPLALFSVGMQLRLRASGHDLGPMLYGLGWKLMLAPLMIWGIAMAIGAPPASGDIAVLQAAMAPMITAGILAQQHGLAPSLANHIVGIGILLSLVTVPLANYLLGL</sequence>
<evidence type="ECO:0000256" key="7">
    <source>
        <dbReference type="ARBA" id="ARBA00023136"/>
    </source>
</evidence>
<dbReference type="GO" id="GO:0055085">
    <property type="term" value="P:transmembrane transport"/>
    <property type="evidence" value="ECO:0007669"/>
    <property type="project" value="InterPro"/>
</dbReference>